<reference evidence="1 2" key="1">
    <citation type="submission" date="2017-04" db="EMBL/GenBank/DDBJ databases">
        <authorList>
            <person name="Afonso C.L."/>
            <person name="Miller P.J."/>
            <person name="Scott M.A."/>
            <person name="Spackman E."/>
            <person name="Goraichik I."/>
            <person name="Dimitrov K.M."/>
            <person name="Suarez D.L."/>
            <person name="Swayne D.E."/>
        </authorList>
    </citation>
    <scope>NUCLEOTIDE SEQUENCE [LARGE SCALE GENOMIC DNA]</scope>
    <source>
        <strain evidence="1 2">DSM 43828</strain>
    </source>
</reference>
<proteinExistence type="predicted"/>
<protein>
    <submittedName>
        <fullName evidence="1">Uncharacterized protein</fullName>
    </submittedName>
</protein>
<accession>A0A1W2DNY6</accession>
<dbReference type="Proteomes" id="UP000192674">
    <property type="component" value="Unassembled WGS sequence"/>
</dbReference>
<organism evidence="1 2">
    <name type="scientific">Kibdelosporangium aridum</name>
    <dbReference type="NCBI Taxonomy" id="2030"/>
    <lineage>
        <taxon>Bacteria</taxon>
        <taxon>Bacillati</taxon>
        <taxon>Actinomycetota</taxon>
        <taxon>Actinomycetes</taxon>
        <taxon>Pseudonocardiales</taxon>
        <taxon>Pseudonocardiaceae</taxon>
        <taxon>Kibdelosporangium</taxon>
    </lineage>
</organism>
<dbReference type="RefSeq" id="WP_160096553.1">
    <property type="nucleotide sequence ID" value="NZ_FWXV01000002.1"/>
</dbReference>
<evidence type="ECO:0000313" key="2">
    <source>
        <dbReference type="Proteomes" id="UP000192674"/>
    </source>
</evidence>
<dbReference type="EMBL" id="FWXV01000002">
    <property type="protein sequence ID" value="SMC99184.1"/>
    <property type="molecule type" value="Genomic_DNA"/>
</dbReference>
<keyword evidence="2" id="KW-1185">Reference proteome</keyword>
<name>A0A1W2DNY6_KIBAR</name>
<evidence type="ECO:0000313" key="1">
    <source>
        <dbReference type="EMBL" id="SMC99184.1"/>
    </source>
</evidence>
<dbReference type="AlphaFoldDB" id="A0A1W2DNY6"/>
<sequence length="53" mass="6030">MPFDVENMQAAQPILDFGKLVDLDDLADAGQWEAFFQGYEQQAAPVWPWPKTC</sequence>
<gene>
    <name evidence="1" type="ORF">SAMN05661093_03648</name>
</gene>